<proteinExistence type="predicted"/>
<evidence type="ECO:0008006" key="2">
    <source>
        <dbReference type="Google" id="ProtNLM"/>
    </source>
</evidence>
<gene>
    <name evidence="1" type="ORF">MNBD_ALPHA09-2087</name>
</gene>
<reference evidence="1" key="1">
    <citation type="submission" date="2018-06" db="EMBL/GenBank/DDBJ databases">
        <authorList>
            <person name="Zhirakovskaya E."/>
        </authorList>
    </citation>
    <scope>NUCLEOTIDE SEQUENCE</scope>
</reference>
<dbReference type="Pfam" id="PF06319">
    <property type="entry name" value="MmcB-like"/>
    <property type="match status" value="1"/>
</dbReference>
<dbReference type="InterPro" id="IPR009394">
    <property type="entry name" value="MmcB-like"/>
</dbReference>
<organism evidence="1">
    <name type="scientific">hydrothermal vent metagenome</name>
    <dbReference type="NCBI Taxonomy" id="652676"/>
    <lineage>
        <taxon>unclassified sequences</taxon>
        <taxon>metagenomes</taxon>
        <taxon>ecological metagenomes</taxon>
    </lineage>
</organism>
<dbReference type="EMBL" id="UOEM01000061">
    <property type="protein sequence ID" value="VAW13341.1"/>
    <property type="molecule type" value="Genomic_DNA"/>
</dbReference>
<dbReference type="PIRSF" id="PIRSF031796">
    <property type="entry name" value="UPC031796"/>
    <property type="match status" value="1"/>
</dbReference>
<evidence type="ECO:0000313" key="1">
    <source>
        <dbReference type="EMBL" id="VAW13341.1"/>
    </source>
</evidence>
<accession>A0A3B0T3K7</accession>
<dbReference type="AlphaFoldDB" id="A0A3B0T3K7"/>
<protein>
    <recommendedName>
        <fullName evidence="2">Transcription elongation factor</fullName>
    </recommendedName>
</protein>
<sequence>MAADAPRNNEPVGDGRQSARALAIQRGTCRLLTSFGFAPLTELPLSTGHRADVAALGPKGEIWIVEIKSSLEDFRADRKWHHYLDHCDRLFFSVLADFPAEFLPPEAGLIIADRFGAAIVRDAPEDRLTAPRRRQVQLRFARAAAQKLHGLADPGGTQPPR</sequence>
<name>A0A3B0T3K7_9ZZZZ</name>